<sequence length="183" mass="20154">MKTLPLSRLDTADHLVTPQAFSDIDEHSPALSLMTDFRQHWPHAVSASAPALEAARQMVAEGLSGKLVVDRQRELVGVLTLERLSEQNILVALHRLGVDRDSLTASDLMQPRAAMPVLDYDVLASATVADLVVTLREAGEPYCLVRDGEHHIRGLISVDELSERLHRRLSLKPKASIMEALKA</sequence>
<dbReference type="RefSeq" id="WP_234272266.1">
    <property type="nucleotide sequence ID" value="NZ_JABFTT010000002.1"/>
</dbReference>
<dbReference type="InterPro" id="IPR046342">
    <property type="entry name" value="CBS_dom_sf"/>
</dbReference>
<dbReference type="InterPro" id="IPR000644">
    <property type="entry name" value="CBS_dom"/>
</dbReference>
<comment type="caution">
    <text evidence="2">The sequence shown here is derived from an EMBL/GenBank/DDBJ whole genome shotgun (WGS) entry which is preliminary data.</text>
</comment>
<evidence type="ECO:0000259" key="1">
    <source>
        <dbReference type="Pfam" id="PF00571"/>
    </source>
</evidence>
<accession>A0ABS9AAD5</accession>
<reference evidence="2 3" key="1">
    <citation type="journal article" date="2021" name="Front. Microbiol.">
        <title>Aerobic Denitrification and Heterotrophic Sulfur Oxidation in the Genus Halomonas Revealed by Six Novel Species Characterizations and Genome-Based Analysis.</title>
        <authorList>
            <person name="Wang L."/>
            <person name="Shao Z."/>
        </authorList>
    </citation>
    <scope>NUCLEOTIDE SEQUENCE [LARGE SCALE GENOMIC DNA]</scope>
    <source>
        <strain evidence="2 3">MCCC 1A11036</strain>
    </source>
</reference>
<protein>
    <submittedName>
        <fullName evidence="2">CBS domain-containing protein</fullName>
    </submittedName>
</protein>
<evidence type="ECO:0000313" key="3">
    <source>
        <dbReference type="Proteomes" id="UP001320122"/>
    </source>
</evidence>
<name>A0ABS9AAD5_9GAMM</name>
<dbReference type="SUPFAM" id="SSF54631">
    <property type="entry name" value="CBS-domain pair"/>
    <property type="match status" value="1"/>
</dbReference>
<evidence type="ECO:0000313" key="2">
    <source>
        <dbReference type="EMBL" id="MCE8018876.1"/>
    </source>
</evidence>
<gene>
    <name evidence="2" type="ORF">HOP51_01910</name>
</gene>
<proteinExistence type="predicted"/>
<dbReference type="Pfam" id="PF00571">
    <property type="entry name" value="CBS"/>
    <property type="match status" value="1"/>
</dbReference>
<dbReference type="EMBL" id="JABFTT010000002">
    <property type="protein sequence ID" value="MCE8018876.1"/>
    <property type="molecule type" value="Genomic_DNA"/>
</dbReference>
<dbReference type="Gene3D" id="3.10.580.10">
    <property type="entry name" value="CBS-domain"/>
    <property type="match status" value="1"/>
</dbReference>
<feature type="domain" description="CBS" evidence="1">
    <location>
        <begin position="43"/>
        <end position="84"/>
    </location>
</feature>
<dbReference type="Proteomes" id="UP001320122">
    <property type="component" value="Unassembled WGS sequence"/>
</dbReference>
<organism evidence="2 3">
    <name type="scientific">Billgrantia zhangzhouensis</name>
    <dbReference type="NCBI Taxonomy" id="2733481"/>
    <lineage>
        <taxon>Bacteria</taxon>
        <taxon>Pseudomonadati</taxon>
        <taxon>Pseudomonadota</taxon>
        <taxon>Gammaproteobacteria</taxon>
        <taxon>Oceanospirillales</taxon>
        <taxon>Halomonadaceae</taxon>
        <taxon>Billgrantia</taxon>
    </lineage>
</organism>
<keyword evidence="3" id="KW-1185">Reference proteome</keyword>